<dbReference type="Gene3D" id="3.80.10.10">
    <property type="entry name" value="Ribonuclease Inhibitor"/>
    <property type="match status" value="2"/>
</dbReference>
<dbReference type="VEuPathDB" id="FungiDB:GVI51_D06633"/>
<dbReference type="InterPro" id="IPR032675">
    <property type="entry name" value="LRR_dom_sf"/>
</dbReference>
<dbReference type="InterPro" id="IPR052574">
    <property type="entry name" value="CDIRP"/>
</dbReference>
<organism evidence="4 5">
    <name type="scientific">Candida glabrata</name>
    <name type="common">Yeast</name>
    <name type="synonym">Torulopsis glabrata</name>
    <dbReference type="NCBI Taxonomy" id="5478"/>
    <lineage>
        <taxon>Eukaryota</taxon>
        <taxon>Fungi</taxon>
        <taxon>Dikarya</taxon>
        <taxon>Ascomycota</taxon>
        <taxon>Saccharomycotina</taxon>
        <taxon>Saccharomycetes</taxon>
        <taxon>Saccharomycetales</taxon>
        <taxon>Saccharomycetaceae</taxon>
        <taxon>Nakaseomyces</taxon>
    </lineage>
</organism>
<feature type="compositionally biased region" description="Polar residues" evidence="3">
    <location>
        <begin position="245"/>
        <end position="254"/>
    </location>
</feature>
<dbReference type="SUPFAM" id="SSF52058">
    <property type="entry name" value="L domain-like"/>
    <property type="match status" value="1"/>
</dbReference>
<feature type="compositionally biased region" description="Low complexity" evidence="3">
    <location>
        <begin position="50"/>
        <end position="62"/>
    </location>
</feature>
<evidence type="ECO:0000313" key="5">
    <source>
        <dbReference type="Proteomes" id="UP000054886"/>
    </source>
</evidence>
<dbReference type="OMA" id="TNTFKRH"/>
<accession>A0A0W0CUD7</accession>
<protein>
    <submittedName>
        <fullName evidence="4">Protein NUD1</fullName>
    </submittedName>
</protein>
<dbReference type="PhylomeDB" id="A0A0W0CUD7"/>
<feature type="compositionally biased region" description="Low complexity" evidence="3">
    <location>
        <begin position="347"/>
        <end position="365"/>
    </location>
</feature>
<dbReference type="AlphaFoldDB" id="A0A0W0CUD7"/>
<dbReference type="PANTHER" id="PTHR47566">
    <property type="match status" value="1"/>
</dbReference>
<proteinExistence type="predicted"/>
<keyword evidence="1" id="KW-0433">Leucine-rich repeat</keyword>
<gene>
    <name evidence="4" type="ORF">AO440_000882</name>
</gene>
<evidence type="ECO:0000256" key="1">
    <source>
        <dbReference type="ARBA" id="ARBA00022614"/>
    </source>
</evidence>
<feature type="region of interest" description="Disordered" evidence="3">
    <location>
        <begin position="334"/>
        <end position="366"/>
    </location>
</feature>
<feature type="region of interest" description="Disordered" evidence="3">
    <location>
        <begin position="485"/>
        <end position="505"/>
    </location>
</feature>
<keyword evidence="2" id="KW-0677">Repeat</keyword>
<dbReference type="Proteomes" id="UP000054886">
    <property type="component" value="Unassembled WGS sequence"/>
</dbReference>
<feature type="compositionally biased region" description="Acidic residues" evidence="3">
    <location>
        <begin position="40"/>
        <end position="49"/>
    </location>
</feature>
<evidence type="ECO:0000256" key="3">
    <source>
        <dbReference type="SAM" id="MobiDB-lite"/>
    </source>
</evidence>
<dbReference type="EMBL" id="LLZZ01000136">
    <property type="protein sequence ID" value="KTB00662.1"/>
    <property type="molecule type" value="Genomic_DNA"/>
</dbReference>
<evidence type="ECO:0000256" key="2">
    <source>
        <dbReference type="ARBA" id="ARBA00022737"/>
    </source>
</evidence>
<dbReference type="VEuPathDB" id="FungiDB:CAGL0D06644g"/>
<feature type="compositionally biased region" description="Polar residues" evidence="3">
    <location>
        <begin position="485"/>
        <end position="498"/>
    </location>
</feature>
<dbReference type="InterPro" id="IPR001611">
    <property type="entry name" value="Leu-rich_rpt"/>
</dbReference>
<dbReference type="PANTHER" id="PTHR47566:SF1">
    <property type="entry name" value="PROTEIN NUD1"/>
    <property type="match status" value="1"/>
</dbReference>
<dbReference type="VEuPathDB" id="FungiDB:GWK60_D06831"/>
<sequence length="900" mass="101606">MNNTDTSLLGNMLLPRGNGTKAYVTNNEFSDSKFMSQLKEEDEIEDTGIDDGLNSNSSNSDSVQRGNQMENENENSVMYATVQQRSKKYNSSNDDIPQFRAFLGNPNDQQNHNNTHVTMDLTSSNINNDIEIRKELPNELVVTQALDDISGYLNTNTFKRHDKQNIGKDKRVEEHSNISAHYNDTDPALEAVNIFQNVLKNQKSNYAFNERIVSNPTVSDSSYSDDLSASRLTRSNGINADHVNISRQEVTSANKPLGGKKQSRPESEYHPSDRNNSSSESLSNMSTSSQTPPTSAENYTNVTTSRKPKPQQISELPLITPESIGLIFNQENGVWQEPDSHNHDITNSHTVENTTSNSTTQNTEDSSIHIDTHLAENSNEDIRVHRRRINSRILQRDDQSLQIRGPVKPKFQNIHEEDEADYLSDDTPLDPPKINKKFLRKHSDYLQEGILTGDRKIYQDVDYRETQFTEEENIKFNENLERLTSSQEGGIAKRSSSPLHHPGDLSYRQNKTDLVSVLTDKLKDISDWEAVKEIVLSEENLPSVVGLNAFLPNLKHFEICNSRLSTLEGTPEGVVELFASKNCLSSTHILSTKFNHLEVIDISFNTISSLYHCFDGLLHLRKIIAHHNNISSIAGLYDIPRLQCLDLSHNSFEGVIDFSMLQDLTGEYPSWMNSLKFLDFSNNPISDMRRINHLTALESLDITNTNIKELECQNTYSSTNLTSIYFDAKLSIERCLFNNSFSSVIKLIVSGTPNFQLSDIPKHIQRLAIRGESKDQLDNSKLSEFMGYIDGQSYDIKTTDKIYHGNDSNPLLVHLEITGHLKLNKLPVTLQQKLPFLKTLNLDSNALDSAYNIIESIPTTYIQDLYLTNNSLCSPFSSLSSSKLEEALRIACPNIKEVLI</sequence>
<feature type="compositionally biased region" description="Polar residues" evidence="3">
    <location>
        <begin position="63"/>
        <end position="72"/>
    </location>
</feature>
<name>A0A0W0CUD7_CANGB</name>
<dbReference type="VEuPathDB" id="FungiDB:B1J91_D06644g"/>
<dbReference type="OrthoDB" id="7451790at2759"/>
<feature type="compositionally biased region" description="Polar residues" evidence="3">
    <location>
        <begin position="290"/>
        <end position="305"/>
    </location>
</feature>
<feature type="region of interest" description="Disordered" evidence="3">
    <location>
        <begin position="239"/>
        <end position="315"/>
    </location>
</feature>
<dbReference type="PROSITE" id="PS51450">
    <property type="entry name" value="LRR"/>
    <property type="match status" value="1"/>
</dbReference>
<feature type="compositionally biased region" description="Basic and acidic residues" evidence="3">
    <location>
        <begin position="263"/>
        <end position="273"/>
    </location>
</feature>
<evidence type="ECO:0000313" key="4">
    <source>
        <dbReference type="EMBL" id="KTB00662.1"/>
    </source>
</evidence>
<feature type="region of interest" description="Disordered" evidence="3">
    <location>
        <begin position="38"/>
        <end position="72"/>
    </location>
</feature>
<comment type="caution">
    <text evidence="4">The sequence shown here is derived from an EMBL/GenBank/DDBJ whole genome shotgun (WGS) entry which is preliminary data.</text>
</comment>
<feature type="compositionally biased region" description="Low complexity" evidence="3">
    <location>
        <begin position="274"/>
        <end position="289"/>
    </location>
</feature>
<reference evidence="4 5" key="1">
    <citation type="submission" date="2015-10" db="EMBL/GenBank/DDBJ databases">
        <title>Draft genomes sequences of Candida glabrata isolates 1A, 1B, 2A, 2B, 3A and 3B.</title>
        <authorList>
            <person name="Haavelsrud O.E."/>
            <person name="Gaustad P."/>
        </authorList>
    </citation>
    <scope>NUCLEOTIDE SEQUENCE [LARGE SCALE GENOMIC DNA]</scope>
    <source>
        <strain evidence="4">910700640</strain>
    </source>
</reference>
<dbReference type="GO" id="GO:0035591">
    <property type="term" value="F:signaling adaptor activity"/>
    <property type="evidence" value="ECO:0007669"/>
    <property type="project" value="TreeGrafter"/>
</dbReference>